<dbReference type="AlphaFoldDB" id="A0A1H7QNT4"/>
<dbReference type="EMBL" id="FNZN01000004">
    <property type="protein sequence ID" value="SEL48937.1"/>
    <property type="molecule type" value="Genomic_DNA"/>
</dbReference>
<evidence type="ECO:0000313" key="2">
    <source>
        <dbReference type="Proteomes" id="UP000198990"/>
    </source>
</evidence>
<keyword evidence="2" id="KW-1185">Reference proteome</keyword>
<dbReference type="OrthoDB" id="1144227at2"/>
<dbReference type="RefSeq" id="WP_091623354.1">
    <property type="nucleotide sequence ID" value="NZ_FNZN01000004.1"/>
</dbReference>
<sequence>MKLNLLSCDAQRPDRRAISQCISEISLNVNESLSNELTDILLEGDAVVIDVEDKNSGSALRALRKHSIDYEILE</sequence>
<gene>
    <name evidence="1" type="ORF">SAMN04488008_10424</name>
</gene>
<reference evidence="2" key="1">
    <citation type="submission" date="2016-10" db="EMBL/GenBank/DDBJ databases">
        <authorList>
            <person name="Varghese N."/>
            <person name="Submissions S."/>
        </authorList>
    </citation>
    <scope>NUCLEOTIDE SEQUENCE [LARGE SCALE GENOMIC DNA]</scope>
    <source>
        <strain evidence="2">DSM 16471</strain>
    </source>
</reference>
<evidence type="ECO:0000313" key="1">
    <source>
        <dbReference type="EMBL" id="SEL48937.1"/>
    </source>
</evidence>
<dbReference type="Proteomes" id="UP000198990">
    <property type="component" value="Unassembled WGS sequence"/>
</dbReference>
<protein>
    <submittedName>
        <fullName evidence="1">Uncharacterized protein</fullName>
    </submittedName>
</protein>
<proteinExistence type="predicted"/>
<name>A0A1H7QNT4_9FLAO</name>
<accession>A0A1H7QNT4</accession>
<organism evidence="1 2">
    <name type="scientific">Maribacter orientalis</name>
    <dbReference type="NCBI Taxonomy" id="228957"/>
    <lineage>
        <taxon>Bacteria</taxon>
        <taxon>Pseudomonadati</taxon>
        <taxon>Bacteroidota</taxon>
        <taxon>Flavobacteriia</taxon>
        <taxon>Flavobacteriales</taxon>
        <taxon>Flavobacteriaceae</taxon>
        <taxon>Maribacter</taxon>
    </lineage>
</organism>
<dbReference type="STRING" id="228957.SAMN04488008_10424"/>